<reference evidence="3 4" key="1">
    <citation type="submission" date="2021-06" db="EMBL/GenBank/DDBJ databases">
        <title>Differences between aerobic and microaerobic xylene degrading microbial communities.</title>
        <authorList>
            <person name="Banerjee S."/>
            <person name="Tancsics A."/>
        </authorList>
    </citation>
    <scope>NUCLEOTIDE SEQUENCE [LARGE SCALE GENOMIC DNA]</scope>
    <source>
        <strain evidence="3 4">MAP12</strain>
    </source>
</reference>
<evidence type="ECO:0000256" key="1">
    <source>
        <dbReference type="SAM" id="MobiDB-lite"/>
    </source>
</evidence>
<protein>
    <submittedName>
        <fullName evidence="3">Type II secretion system protein M</fullName>
    </submittedName>
</protein>
<keyword evidence="2" id="KW-1133">Transmembrane helix</keyword>
<accession>A0ABS6MY02</accession>
<proteinExistence type="predicted"/>
<keyword evidence="4" id="KW-1185">Reference proteome</keyword>
<gene>
    <name evidence="3" type="ORF">KRX52_11560</name>
</gene>
<keyword evidence="2" id="KW-0472">Membrane</keyword>
<evidence type="ECO:0000256" key="2">
    <source>
        <dbReference type="SAM" id="Phobius"/>
    </source>
</evidence>
<feature type="transmembrane region" description="Helical" evidence="2">
    <location>
        <begin position="16"/>
        <end position="34"/>
    </location>
</feature>
<feature type="region of interest" description="Disordered" evidence="1">
    <location>
        <begin position="143"/>
        <end position="163"/>
    </location>
</feature>
<dbReference type="Proteomes" id="UP000813068">
    <property type="component" value="Unassembled WGS sequence"/>
</dbReference>
<dbReference type="EMBL" id="JAHRGL010000030">
    <property type="protein sequence ID" value="MBV2133425.1"/>
    <property type="molecule type" value="Genomic_DNA"/>
</dbReference>
<keyword evidence="2" id="KW-0812">Transmembrane</keyword>
<comment type="caution">
    <text evidence="3">The sequence shown here is derived from an EMBL/GenBank/DDBJ whole genome shotgun (WGS) entry which is preliminary data.</text>
</comment>
<sequence>MNPLLQRWHALAPREQWMAFAVALLLPAMAWLMLGHDPLAQRLKQLQGEQQGAETRRLDARSALAELQARAAVDPDLALRQALLAAQAVRDGQLDALQRETAALIDPQRMQRVLQDLLQTRPGLRLLGLESFSAPLVLPAAPAADPQRPASGQPAAVATANTANPAAPAPAPILYRHGMRLTLEGSYFELRDYLQDIERQSLGQDGRRLFWERLDYQVDEAGPGKARITLELYTLSREAGWIGV</sequence>
<dbReference type="RefSeq" id="WP_217681877.1">
    <property type="nucleotide sequence ID" value="NZ_JAHRGL010000030.1"/>
</dbReference>
<evidence type="ECO:0000313" key="4">
    <source>
        <dbReference type="Proteomes" id="UP000813068"/>
    </source>
</evidence>
<organism evidence="3 4">
    <name type="scientific">Geopseudomonas aromaticivorans</name>
    <dbReference type="NCBI Taxonomy" id="2849492"/>
    <lineage>
        <taxon>Bacteria</taxon>
        <taxon>Pseudomonadati</taxon>
        <taxon>Pseudomonadota</taxon>
        <taxon>Gammaproteobacteria</taxon>
        <taxon>Pseudomonadales</taxon>
        <taxon>Pseudomonadaceae</taxon>
        <taxon>Geopseudomonas</taxon>
    </lineage>
</organism>
<evidence type="ECO:0000313" key="3">
    <source>
        <dbReference type="EMBL" id="MBV2133425.1"/>
    </source>
</evidence>
<name>A0ABS6MY02_9GAMM</name>